<evidence type="ECO:0000313" key="3">
    <source>
        <dbReference type="Proteomes" id="UP000266385"/>
    </source>
</evidence>
<evidence type="ECO:0008006" key="4">
    <source>
        <dbReference type="Google" id="ProtNLM"/>
    </source>
</evidence>
<sequence>MSFHEKSAWVMATVLLAGAGFYFRTVASMSAELGAVAPPVLPVVIVYVVAIVLLSIFGHILVAVSKPSEADDTMDERDRIISSRAGAFSGILLGIGVITSLGHYLFYYDGNLLFHMALGALMLAQLGEYAARIVMYRRGV</sequence>
<keyword evidence="1" id="KW-1133">Transmembrane helix</keyword>
<evidence type="ECO:0000313" key="2">
    <source>
        <dbReference type="EMBL" id="RIJ32592.1"/>
    </source>
</evidence>
<dbReference type="Proteomes" id="UP000266385">
    <property type="component" value="Unassembled WGS sequence"/>
</dbReference>
<reference evidence="2 3" key="1">
    <citation type="submission" date="2018-08" db="EMBL/GenBank/DDBJ databases">
        <title>Henriciella mobilis sp. nov., isolated from seawater.</title>
        <authorList>
            <person name="Cheng H."/>
            <person name="Wu Y.-H."/>
            <person name="Xu X.-W."/>
            <person name="Guo L.-L."/>
        </authorList>
    </citation>
    <scope>NUCLEOTIDE SEQUENCE [LARGE SCALE GENOMIC DNA]</scope>
    <source>
        <strain evidence="2 3">JN25</strain>
    </source>
</reference>
<dbReference type="RefSeq" id="WP_119374673.1">
    <property type="nucleotide sequence ID" value="NZ_QWFX01000005.1"/>
</dbReference>
<proteinExistence type="predicted"/>
<name>A0A399RRV3_9PROT</name>
<comment type="caution">
    <text evidence="2">The sequence shown here is derived from an EMBL/GenBank/DDBJ whole genome shotgun (WGS) entry which is preliminary data.</text>
</comment>
<dbReference type="EMBL" id="QWFX01000005">
    <property type="protein sequence ID" value="RIJ32592.1"/>
    <property type="molecule type" value="Genomic_DNA"/>
</dbReference>
<feature type="transmembrane region" description="Helical" evidence="1">
    <location>
        <begin position="44"/>
        <end position="64"/>
    </location>
</feature>
<feature type="transmembrane region" description="Helical" evidence="1">
    <location>
        <begin position="7"/>
        <end position="24"/>
    </location>
</feature>
<keyword evidence="3" id="KW-1185">Reference proteome</keyword>
<dbReference type="AlphaFoldDB" id="A0A399RRV3"/>
<dbReference type="OrthoDB" id="7619100at2"/>
<keyword evidence="1" id="KW-0812">Transmembrane</keyword>
<accession>A0A399RRV3</accession>
<feature type="transmembrane region" description="Helical" evidence="1">
    <location>
        <begin position="85"/>
        <end position="106"/>
    </location>
</feature>
<feature type="transmembrane region" description="Helical" evidence="1">
    <location>
        <begin position="112"/>
        <end position="131"/>
    </location>
</feature>
<evidence type="ECO:0000256" key="1">
    <source>
        <dbReference type="SAM" id="Phobius"/>
    </source>
</evidence>
<keyword evidence="1" id="KW-0472">Membrane</keyword>
<gene>
    <name evidence="2" type="ORF">D1223_01690</name>
</gene>
<protein>
    <recommendedName>
        <fullName evidence="4">DUF2178 domain-containing protein</fullName>
    </recommendedName>
</protein>
<organism evidence="2 3">
    <name type="scientific">Henriciella mobilis</name>
    <dbReference type="NCBI Taxonomy" id="2305467"/>
    <lineage>
        <taxon>Bacteria</taxon>
        <taxon>Pseudomonadati</taxon>
        <taxon>Pseudomonadota</taxon>
        <taxon>Alphaproteobacteria</taxon>
        <taxon>Hyphomonadales</taxon>
        <taxon>Hyphomonadaceae</taxon>
        <taxon>Henriciella</taxon>
    </lineage>
</organism>